<dbReference type="PROSITE" id="PS50137">
    <property type="entry name" value="DS_RBD"/>
    <property type="match status" value="1"/>
</dbReference>
<dbReference type="SUPFAM" id="SSF54768">
    <property type="entry name" value="dsRNA-binding domain-like"/>
    <property type="match status" value="1"/>
</dbReference>
<comment type="caution">
    <text evidence="3">The sequence shown here is derived from an EMBL/GenBank/DDBJ whole genome shotgun (WGS) entry which is preliminary data.</text>
</comment>
<keyword evidence="1" id="KW-0694">RNA-binding</keyword>
<dbReference type="Gene3D" id="3.30.160.20">
    <property type="match status" value="1"/>
</dbReference>
<proteinExistence type="predicted"/>
<keyword evidence="4" id="KW-1185">Reference proteome</keyword>
<evidence type="ECO:0000313" key="4">
    <source>
        <dbReference type="Proteomes" id="UP001385951"/>
    </source>
</evidence>
<dbReference type="InterPro" id="IPR014720">
    <property type="entry name" value="dsRBD_dom"/>
</dbReference>
<name>A0AAW0GLL7_9APHY</name>
<dbReference type="Proteomes" id="UP001385951">
    <property type="component" value="Unassembled WGS sequence"/>
</dbReference>
<dbReference type="GO" id="GO:0003723">
    <property type="term" value="F:RNA binding"/>
    <property type="evidence" value="ECO:0007669"/>
    <property type="project" value="UniProtKB-UniRule"/>
</dbReference>
<gene>
    <name evidence="3" type="ORF">QCA50_004457</name>
</gene>
<evidence type="ECO:0000313" key="3">
    <source>
        <dbReference type="EMBL" id="KAK7692822.1"/>
    </source>
</evidence>
<evidence type="ECO:0000259" key="2">
    <source>
        <dbReference type="PROSITE" id="PS50137"/>
    </source>
</evidence>
<dbReference type="EMBL" id="JASBNA010000004">
    <property type="protein sequence ID" value="KAK7692822.1"/>
    <property type="molecule type" value="Genomic_DNA"/>
</dbReference>
<protein>
    <recommendedName>
        <fullName evidence="2">DRBM domain-containing protein</fullName>
    </recommendedName>
</protein>
<evidence type="ECO:0000256" key="1">
    <source>
        <dbReference type="PROSITE-ProRule" id="PRU00266"/>
    </source>
</evidence>
<dbReference type="Pfam" id="PF00035">
    <property type="entry name" value="dsrm"/>
    <property type="match status" value="1"/>
</dbReference>
<accession>A0AAW0GLL7</accession>
<sequence length="79" mass="9064">MSGQWRMELNNYLQRNGCVNGLDMRVNPDGPPHRPTWTAVAFFNGVKYAQASMYSQQEALDEAARLTLELMYRQRGGRV</sequence>
<organism evidence="3 4">
    <name type="scientific">Cerrena zonata</name>
    <dbReference type="NCBI Taxonomy" id="2478898"/>
    <lineage>
        <taxon>Eukaryota</taxon>
        <taxon>Fungi</taxon>
        <taxon>Dikarya</taxon>
        <taxon>Basidiomycota</taxon>
        <taxon>Agaricomycotina</taxon>
        <taxon>Agaricomycetes</taxon>
        <taxon>Polyporales</taxon>
        <taxon>Cerrenaceae</taxon>
        <taxon>Cerrena</taxon>
    </lineage>
</organism>
<feature type="domain" description="DRBM" evidence="2">
    <location>
        <begin position="4"/>
        <end position="73"/>
    </location>
</feature>
<reference evidence="3 4" key="1">
    <citation type="submission" date="2022-09" db="EMBL/GenBank/DDBJ databases">
        <authorList>
            <person name="Palmer J.M."/>
        </authorList>
    </citation>
    <scope>NUCLEOTIDE SEQUENCE [LARGE SCALE GENOMIC DNA]</scope>
    <source>
        <strain evidence="3 4">DSM 7382</strain>
    </source>
</reference>
<dbReference type="AlphaFoldDB" id="A0AAW0GLL7"/>